<dbReference type="SUPFAM" id="SSF53098">
    <property type="entry name" value="Ribonuclease H-like"/>
    <property type="match status" value="1"/>
</dbReference>
<feature type="domain" description="Integrase catalytic" evidence="2">
    <location>
        <begin position="33"/>
        <end position="194"/>
    </location>
</feature>
<evidence type="ECO:0000313" key="4">
    <source>
        <dbReference type="Proteomes" id="UP001188597"/>
    </source>
</evidence>
<feature type="coiled-coil region" evidence="1">
    <location>
        <begin position="224"/>
        <end position="251"/>
    </location>
</feature>
<protein>
    <recommendedName>
        <fullName evidence="2">Integrase catalytic domain-containing protein</fullName>
    </recommendedName>
</protein>
<sequence>MQQDALEHTKKCDACQRFSPVPKLAPTALTTLNSPIPFAIWGMDILGPFPPASAQRKFVIVAIDYATTWVEAEALALSSITEQKYEDFFWRSVVCRFGILRVLVTDNGRQFDNHTFRTFCANLSIEQRFTSVAHPQTNGQTEVTNRTLLQGLKKKLDGVKGLWVDELHKILWAYRTTTRNPTGETPFNLACGTEALIPVEIGLPSLRLLTYDPNMNDEALRCNLDLLDEQRDQAQLRLAAYQQRVARYHDRRIHPLAFCIGDLVFRRVAASNPRDAIGKLSQNGEGPYRVTKYGGPGSYHLEHLDGKSIPRMWNATNLRRYYA</sequence>
<dbReference type="PANTHER" id="PTHR37984:SF5">
    <property type="entry name" value="PROTEIN NYNRIN-LIKE"/>
    <property type="match status" value="1"/>
</dbReference>
<dbReference type="Pfam" id="PF00665">
    <property type="entry name" value="rve"/>
    <property type="match status" value="1"/>
</dbReference>
<dbReference type="InterPro" id="IPR012337">
    <property type="entry name" value="RNaseH-like_sf"/>
</dbReference>
<dbReference type="InterPro" id="IPR036397">
    <property type="entry name" value="RNaseH_sf"/>
</dbReference>
<comment type="caution">
    <text evidence="3">The sequence shown here is derived from an EMBL/GenBank/DDBJ whole genome shotgun (WGS) entry which is preliminary data.</text>
</comment>
<dbReference type="Proteomes" id="UP001188597">
    <property type="component" value="Unassembled WGS sequence"/>
</dbReference>
<dbReference type="InterPro" id="IPR050951">
    <property type="entry name" value="Retrovirus_Pol_polyprotein"/>
</dbReference>
<reference evidence="3" key="1">
    <citation type="submission" date="2022-12" db="EMBL/GenBank/DDBJ databases">
        <title>Draft genome assemblies for two species of Escallonia (Escalloniales).</title>
        <authorList>
            <person name="Chanderbali A."/>
            <person name="Dervinis C."/>
            <person name="Anghel I."/>
            <person name="Soltis D."/>
            <person name="Soltis P."/>
            <person name="Zapata F."/>
        </authorList>
    </citation>
    <scope>NUCLEOTIDE SEQUENCE</scope>
    <source>
        <strain evidence="3">UCBG64.0493</strain>
        <tissue evidence="3">Leaf</tissue>
    </source>
</reference>
<dbReference type="Gene3D" id="3.30.420.10">
    <property type="entry name" value="Ribonuclease H-like superfamily/Ribonuclease H"/>
    <property type="match status" value="1"/>
</dbReference>
<evidence type="ECO:0000259" key="2">
    <source>
        <dbReference type="PROSITE" id="PS50994"/>
    </source>
</evidence>
<dbReference type="GO" id="GO:0015074">
    <property type="term" value="P:DNA integration"/>
    <property type="evidence" value="ECO:0007669"/>
    <property type="project" value="InterPro"/>
</dbReference>
<dbReference type="InterPro" id="IPR001584">
    <property type="entry name" value="Integrase_cat-core"/>
</dbReference>
<organism evidence="3 4">
    <name type="scientific">Escallonia herrerae</name>
    <dbReference type="NCBI Taxonomy" id="1293975"/>
    <lineage>
        <taxon>Eukaryota</taxon>
        <taxon>Viridiplantae</taxon>
        <taxon>Streptophyta</taxon>
        <taxon>Embryophyta</taxon>
        <taxon>Tracheophyta</taxon>
        <taxon>Spermatophyta</taxon>
        <taxon>Magnoliopsida</taxon>
        <taxon>eudicotyledons</taxon>
        <taxon>Gunneridae</taxon>
        <taxon>Pentapetalae</taxon>
        <taxon>asterids</taxon>
        <taxon>campanulids</taxon>
        <taxon>Escalloniales</taxon>
        <taxon>Escalloniaceae</taxon>
        <taxon>Escallonia</taxon>
    </lineage>
</organism>
<evidence type="ECO:0000256" key="1">
    <source>
        <dbReference type="SAM" id="Coils"/>
    </source>
</evidence>
<dbReference type="PANTHER" id="PTHR37984">
    <property type="entry name" value="PROTEIN CBG26694"/>
    <property type="match status" value="1"/>
</dbReference>
<accession>A0AA89AQN6</accession>
<dbReference type="PROSITE" id="PS50994">
    <property type="entry name" value="INTEGRASE"/>
    <property type="match status" value="1"/>
</dbReference>
<dbReference type="EMBL" id="JAVXUP010001525">
    <property type="protein sequence ID" value="KAK3010618.1"/>
    <property type="molecule type" value="Genomic_DNA"/>
</dbReference>
<keyword evidence="1" id="KW-0175">Coiled coil</keyword>
<name>A0AA89AQN6_9ASTE</name>
<dbReference type="GO" id="GO:0003676">
    <property type="term" value="F:nucleic acid binding"/>
    <property type="evidence" value="ECO:0007669"/>
    <property type="project" value="InterPro"/>
</dbReference>
<dbReference type="AlphaFoldDB" id="A0AA89AQN6"/>
<proteinExistence type="predicted"/>
<keyword evidence="4" id="KW-1185">Reference proteome</keyword>
<evidence type="ECO:0000313" key="3">
    <source>
        <dbReference type="EMBL" id="KAK3010618.1"/>
    </source>
</evidence>
<gene>
    <name evidence="3" type="ORF">RJ639_010794</name>
</gene>